<evidence type="ECO:0000256" key="2">
    <source>
        <dbReference type="ARBA" id="ARBA00010168"/>
    </source>
</evidence>
<proteinExistence type="inferred from homology"/>
<evidence type="ECO:0000256" key="4">
    <source>
        <dbReference type="ARBA" id="ARBA00022722"/>
    </source>
</evidence>
<keyword evidence="10" id="KW-0456">Lyase</keyword>
<dbReference type="InterPro" id="IPR037227">
    <property type="entry name" value="EndoU-like"/>
</dbReference>
<sequence length="423" mass="47168">MDIYQQIWDADQSGNGVKPILAGAGAAPETGYVRVVNTDGTGTPSGDLKVLSEVEIPDHKKKTYDLVRALFDNYVLDEREAEIETPEERAEVHELLEAIVDTAPMQVARAYISEETGTPVSRDRWYATLTEQWFRRFSQSGDRDLSGFEHVFVGEQEGPKVQGYHFWYKYHLDDGLASEIDRNRFPGFKDDRILYLRGQYKDGQEQFPESVTISYRWDAPDYDARKTRPLTKPIGGFFVGCSVEGLMAMGAVRAHRGARAPKEAVINGARYDMKLFLDQSQRFVRTFFPVYLGPAGERPFGGTTEETPRETPRIVSGAVKIVAALVNPMGHDEGNETVTLVNTGIDTISLDGWFLVDKMSNRFGIKDVALAPGMATTILLPRNSVQLSNKGGEIRLVDRAGATTHLVTYSKAQADRQGETIIF</sequence>
<keyword evidence="6" id="KW-0255">Endonuclease</keyword>
<dbReference type="InterPro" id="IPR018998">
    <property type="entry name" value="EndoU_C"/>
</dbReference>
<dbReference type="RefSeq" id="WP_331375403.1">
    <property type="nucleotide sequence ID" value="NZ_CP133150.1"/>
</dbReference>
<evidence type="ECO:0000256" key="6">
    <source>
        <dbReference type="ARBA" id="ARBA00022759"/>
    </source>
</evidence>
<evidence type="ECO:0000256" key="5">
    <source>
        <dbReference type="ARBA" id="ARBA00022723"/>
    </source>
</evidence>
<dbReference type="InterPro" id="IPR036415">
    <property type="entry name" value="Lamin_tail_dom_sf"/>
</dbReference>
<reference evidence="12" key="1">
    <citation type="submission" date="2023-08" db="EMBL/GenBank/DDBJ databases">
        <title>Complete genome sequence of Sinorhizobium chiapanecum ITTG S70 isolated from Acaciella angustissima nodules in Chiapas-Mexico.</title>
        <authorList>
            <person name="Rincon-Rosales R."/>
            <person name="Rogel M.A."/>
            <person name="Rincon-Medina C.I."/>
            <person name="Guerrero G."/>
            <person name="Manzano-Gomez L.A."/>
            <person name="Lopez-Lopez A."/>
            <person name="Rincon Molina F.A."/>
            <person name="Martinez-Romero E."/>
        </authorList>
    </citation>
    <scope>NUCLEOTIDE SEQUENCE</scope>
    <source>
        <strain evidence="12">ITTG S70</strain>
        <plasmid evidence="12">pSchITTGS70b</plasmid>
    </source>
</reference>
<evidence type="ECO:0000313" key="12">
    <source>
        <dbReference type="EMBL" id="WVT06339.1"/>
    </source>
</evidence>
<protein>
    <recommendedName>
        <fullName evidence="11">EndoU domain-containing protein</fullName>
    </recommendedName>
</protein>
<dbReference type="EMBL" id="CP133150">
    <property type="protein sequence ID" value="WVT06339.1"/>
    <property type="molecule type" value="Genomic_DNA"/>
</dbReference>
<evidence type="ECO:0000259" key="11">
    <source>
        <dbReference type="PROSITE" id="PS51959"/>
    </source>
</evidence>
<dbReference type="InterPro" id="IPR039787">
    <property type="entry name" value="ENDOU"/>
</dbReference>
<comment type="cofactor">
    <cofactor evidence="1">
        <name>Mn(2+)</name>
        <dbReference type="ChEBI" id="CHEBI:29035"/>
    </cofactor>
</comment>
<dbReference type="SUPFAM" id="SSF142877">
    <property type="entry name" value="EndoU-like"/>
    <property type="match status" value="1"/>
</dbReference>
<evidence type="ECO:0000256" key="10">
    <source>
        <dbReference type="ARBA" id="ARBA00023239"/>
    </source>
</evidence>
<keyword evidence="12" id="KW-0614">Plasmid</keyword>
<dbReference type="PANTHER" id="PTHR12439:SF11">
    <property type="entry name" value="URIDYLATE-SPECIFIC ENDORIBONUCLEASE"/>
    <property type="match status" value="1"/>
</dbReference>
<comment type="subunit">
    <text evidence="3">Monomer.</text>
</comment>
<keyword evidence="7" id="KW-0378">Hydrolase</keyword>
<name>A0ABZ2BL71_9HYPH</name>
<evidence type="ECO:0000256" key="3">
    <source>
        <dbReference type="ARBA" id="ARBA00011245"/>
    </source>
</evidence>
<evidence type="ECO:0000313" key="13">
    <source>
        <dbReference type="Proteomes" id="UP001432360"/>
    </source>
</evidence>
<gene>
    <name evidence="12" type="ORF">RB548_21950</name>
</gene>
<keyword evidence="5" id="KW-0479">Metal-binding</keyword>
<keyword evidence="8" id="KW-0694">RNA-binding</keyword>
<evidence type="ECO:0000256" key="7">
    <source>
        <dbReference type="ARBA" id="ARBA00022801"/>
    </source>
</evidence>
<evidence type="ECO:0000256" key="8">
    <source>
        <dbReference type="ARBA" id="ARBA00022884"/>
    </source>
</evidence>
<keyword evidence="4" id="KW-0540">Nuclease</keyword>
<dbReference type="PROSITE" id="PS51959">
    <property type="entry name" value="ENDOU"/>
    <property type="match status" value="1"/>
</dbReference>
<keyword evidence="13" id="KW-1185">Reference proteome</keyword>
<comment type="similarity">
    <text evidence="2">Belongs to the ENDOU family.</text>
</comment>
<dbReference type="Proteomes" id="UP001432360">
    <property type="component" value="Plasmid pSchITTGS70b"/>
</dbReference>
<dbReference type="Pfam" id="PF09412">
    <property type="entry name" value="XendoU"/>
    <property type="match status" value="1"/>
</dbReference>
<accession>A0ABZ2BL71</accession>
<feature type="domain" description="EndoU" evidence="11">
    <location>
        <begin position="1"/>
        <end position="293"/>
    </location>
</feature>
<dbReference type="CDD" id="cd21159">
    <property type="entry name" value="XendoU"/>
    <property type="match status" value="1"/>
</dbReference>
<dbReference type="SUPFAM" id="SSF74853">
    <property type="entry name" value="Lamin A/C globular tail domain"/>
    <property type="match status" value="1"/>
</dbReference>
<dbReference type="PANTHER" id="PTHR12439">
    <property type="entry name" value="PLACENTAL PROTEIN 11-RELATED"/>
    <property type="match status" value="1"/>
</dbReference>
<evidence type="ECO:0000256" key="9">
    <source>
        <dbReference type="ARBA" id="ARBA00023211"/>
    </source>
</evidence>
<evidence type="ECO:0000256" key="1">
    <source>
        <dbReference type="ARBA" id="ARBA00001936"/>
    </source>
</evidence>
<keyword evidence="9" id="KW-0464">Manganese</keyword>
<organism evidence="12 13">
    <name type="scientific">Sinorhizobium chiapasense</name>
    <dbReference type="NCBI Taxonomy" id="501572"/>
    <lineage>
        <taxon>Bacteria</taxon>
        <taxon>Pseudomonadati</taxon>
        <taxon>Pseudomonadota</taxon>
        <taxon>Alphaproteobacteria</taxon>
        <taxon>Hyphomicrobiales</taxon>
        <taxon>Rhizobiaceae</taxon>
        <taxon>Sinorhizobium/Ensifer group</taxon>
        <taxon>Sinorhizobium</taxon>
    </lineage>
</organism>
<geneLocation type="plasmid" evidence="12 13">
    <name>pSchITTGS70b</name>
</geneLocation>